<dbReference type="RefSeq" id="WP_119910887.1">
    <property type="nucleotide sequence ID" value="NZ_QZCH01000013.1"/>
</dbReference>
<evidence type="ECO:0000256" key="1">
    <source>
        <dbReference type="PROSITE-ProRule" id="PRU00339"/>
    </source>
</evidence>
<dbReference type="InterPro" id="IPR019734">
    <property type="entry name" value="TPR_rpt"/>
</dbReference>
<evidence type="ECO:0000313" key="3">
    <source>
        <dbReference type="EMBL" id="RJG47507.1"/>
    </source>
</evidence>
<name>A0A418YEF9_9GAMM</name>
<dbReference type="Gene3D" id="1.25.40.10">
    <property type="entry name" value="Tetratricopeptide repeat domain"/>
    <property type="match status" value="3"/>
</dbReference>
<dbReference type="InterPro" id="IPR011990">
    <property type="entry name" value="TPR-like_helical_dom_sf"/>
</dbReference>
<gene>
    <name evidence="3" type="ORF">D1Z90_11395</name>
</gene>
<dbReference type="PROSITE" id="PS50005">
    <property type="entry name" value="TPR"/>
    <property type="match status" value="1"/>
</dbReference>
<keyword evidence="2" id="KW-0732">Signal</keyword>
<dbReference type="PANTHER" id="PTHR12558:SF13">
    <property type="entry name" value="CELL DIVISION CYCLE PROTEIN 27 HOMOLOG"/>
    <property type="match status" value="1"/>
</dbReference>
<feature type="repeat" description="TPR" evidence="1">
    <location>
        <begin position="143"/>
        <end position="176"/>
    </location>
</feature>
<reference evidence="3 4" key="2">
    <citation type="submission" date="2019-01" db="EMBL/GenBank/DDBJ databases">
        <title>Motilimonas pumilus sp. nov., isolated from the gut of sea cucumber (Apostichopus japonicus).</title>
        <authorList>
            <person name="Wang F.-Q."/>
            <person name="Ren L.-H."/>
            <person name="Lin Y.-W."/>
            <person name="Sun G.-H."/>
            <person name="Du Z.-J."/>
            <person name="Zhao J.-X."/>
            <person name="Liu X.-J."/>
            <person name="Liu L.-J."/>
        </authorList>
    </citation>
    <scope>NUCLEOTIDE SEQUENCE [LARGE SCALE GENOMIC DNA]</scope>
    <source>
        <strain evidence="3 4">PLHSC7-2</strain>
    </source>
</reference>
<dbReference type="SMART" id="SM00028">
    <property type="entry name" value="TPR"/>
    <property type="match status" value="3"/>
</dbReference>
<protein>
    <submittedName>
        <fullName evidence="3">Uncharacterized protein</fullName>
    </submittedName>
</protein>
<feature type="chain" id="PRO_5019210229" evidence="2">
    <location>
        <begin position="21"/>
        <end position="421"/>
    </location>
</feature>
<evidence type="ECO:0000313" key="4">
    <source>
        <dbReference type="Proteomes" id="UP000283255"/>
    </source>
</evidence>
<sequence length="421" mass="47696">MKIWSLWLLVLSILAAPLQAKQLTQSEHSTISRAIKQIQAEQYGAAKTQLVELEAKLKPQENKDYALAMVWLNLANIALRQDRYQAGLKYYDQAVATGTLTPEQTLPLLLTRAQLNMSLENWAQGTQLLRQWLQQAPAAQVKAQHYQLLAQGYVQQEKWQGATKAINQALKRKPNAATSWYQIAVVAHSKLKQWNSAIKWQKRILAREPKAMLQWQQLAGLQMRANKSKDALATFRLAHQQGLFNRSQQYRILAQLLLQQGNAYQAAQVINKAMVSGKIKDTQKHQKLLSQAWLQAKQQDQAMQTLAKLAKQDPNKQNLWQLGQLQLQQQRWQDALVTLKQLTGGSDSDRVYLMMAIANINLKQYPNARAMLAKIDQESTYHGEVLSWRNYLAHIAPEPTLEDTALPAKPSAAELQTAATS</sequence>
<dbReference type="AlphaFoldDB" id="A0A418YEF9"/>
<keyword evidence="4" id="KW-1185">Reference proteome</keyword>
<dbReference type="SUPFAM" id="SSF48452">
    <property type="entry name" value="TPR-like"/>
    <property type="match status" value="2"/>
</dbReference>
<dbReference type="Proteomes" id="UP000283255">
    <property type="component" value="Unassembled WGS sequence"/>
</dbReference>
<evidence type="ECO:0000256" key="2">
    <source>
        <dbReference type="SAM" id="SignalP"/>
    </source>
</evidence>
<organism evidence="3 4">
    <name type="scientific">Motilimonas pumila</name>
    <dbReference type="NCBI Taxonomy" id="2303987"/>
    <lineage>
        <taxon>Bacteria</taxon>
        <taxon>Pseudomonadati</taxon>
        <taxon>Pseudomonadota</taxon>
        <taxon>Gammaproteobacteria</taxon>
        <taxon>Alteromonadales</taxon>
        <taxon>Alteromonadales genera incertae sedis</taxon>
        <taxon>Motilimonas</taxon>
    </lineage>
</organism>
<reference evidence="3 4" key="1">
    <citation type="submission" date="2018-09" db="EMBL/GenBank/DDBJ databases">
        <authorList>
            <person name="Wang F."/>
        </authorList>
    </citation>
    <scope>NUCLEOTIDE SEQUENCE [LARGE SCALE GENOMIC DNA]</scope>
    <source>
        <strain evidence="3 4">PLHSC7-2</strain>
    </source>
</reference>
<accession>A0A418YEF9</accession>
<keyword evidence="1" id="KW-0802">TPR repeat</keyword>
<feature type="signal peptide" evidence="2">
    <location>
        <begin position="1"/>
        <end position="20"/>
    </location>
</feature>
<dbReference type="PANTHER" id="PTHR12558">
    <property type="entry name" value="CELL DIVISION CYCLE 16,23,27"/>
    <property type="match status" value="1"/>
</dbReference>
<dbReference type="Pfam" id="PF13432">
    <property type="entry name" value="TPR_16"/>
    <property type="match status" value="1"/>
</dbReference>
<dbReference type="EMBL" id="QZCH01000013">
    <property type="protein sequence ID" value="RJG47507.1"/>
    <property type="molecule type" value="Genomic_DNA"/>
</dbReference>
<dbReference type="OrthoDB" id="5574348at2"/>
<proteinExistence type="predicted"/>
<comment type="caution">
    <text evidence="3">The sequence shown here is derived from an EMBL/GenBank/DDBJ whole genome shotgun (WGS) entry which is preliminary data.</text>
</comment>